<dbReference type="Pfam" id="PF02932">
    <property type="entry name" value="Neur_chan_memb"/>
    <property type="match status" value="1"/>
</dbReference>
<dbReference type="Pfam" id="PF02931">
    <property type="entry name" value="Neur_chan_LBD"/>
    <property type="match status" value="1"/>
</dbReference>
<evidence type="ECO:0000256" key="12">
    <source>
        <dbReference type="ARBA" id="ARBA00023180"/>
    </source>
</evidence>
<evidence type="ECO:0000256" key="11">
    <source>
        <dbReference type="ARBA" id="ARBA00023170"/>
    </source>
</evidence>
<dbReference type="InterPro" id="IPR006202">
    <property type="entry name" value="Neur_chan_lig-bd"/>
</dbReference>
<keyword evidence="12" id="KW-0325">Glycoprotein</keyword>
<feature type="chain" id="PRO_5041769924" evidence="17">
    <location>
        <begin position="19"/>
        <end position="536"/>
    </location>
</feature>
<feature type="transmembrane region" description="Helical" evidence="17">
    <location>
        <begin position="269"/>
        <end position="287"/>
    </location>
</feature>
<comment type="subcellular location">
    <subcellularLocation>
        <location evidence="16">Postsynaptic cell membrane</location>
        <topology evidence="16">Multi-pass membrane protein</topology>
    </subcellularLocation>
</comment>
<evidence type="ECO:0000256" key="5">
    <source>
        <dbReference type="ARBA" id="ARBA00022729"/>
    </source>
</evidence>
<evidence type="ECO:0000313" key="21">
    <source>
        <dbReference type="WBParaSite" id="MBELARI_LOCUS2301"/>
    </source>
</evidence>
<dbReference type="CDD" id="cd18997">
    <property type="entry name" value="LGIC_ECD_nAChR"/>
    <property type="match status" value="1"/>
</dbReference>
<evidence type="ECO:0000256" key="6">
    <source>
        <dbReference type="ARBA" id="ARBA00022989"/>
    </source>
</evidence>
<keyword evidence="6 17" id="KW-1133">Transmembrane helix</keyword>
<dbReference type="Gene3D" id="2.70.170.10">
    <property type="entry name" value="Neurotransmitter-gated ion-channel ligand-binding domain"/>
    <property type="match status" value="1"/>
</dbReference>
<keyword evidence="20" id="KW-1185">Reference proteome</keyword>
<keyword evidence="15 17" id="KW-0407">Ion channel</keyword>
<keyword evidence="10" id="KW-1015">Disulfide bond</keyword>
<dbReference type="Gene3D" id="1.20.58.390">
    <property type="entry name" value="Neurotransmitter-gated ion-channel transmembrane domain"/>
    <property type="match status" value="2"/>
</dbReference>
<accession>A0AAF3J832</accession>
<evidence type="ECO:0000256" key="17">
    <source>
        <dbReference type="RuleBase" id="RU000687"/>
    </source>
</evidence>
<feature type="transmembrane region" description="Helical" evidence="17">
    <location>
        <begin position="237"/>
        <end position="262"/>
    </location>
</feature>
<evidence type="ECO:0000256" key="15">
    <source>
        <dbReference type="ARBA" id="ARBA00023303"/>
    </source>
</evidence>
<keyword evidence="2 17" id="KW-0813">Transport</keyword>
<keyword evidence="3" id="KW-1003">Cell membrane</keyword>
<evidence type="ECO:0000256" key="13">
    <source>
        <dbReference type="ARBA" id="ARBA00023257"/>
    </source>
</evidence>
<evidence type="ECO:0000259" key="18">
    <source>
        <dbReference type="Pfam" id="PF02931"/>
    </source>
</evidence>
<feature type="domain" description="Neurotransmitter-gated ion-channel transmembrane" evidence="19">
    <location>
        <begin position="243"/>
        <end position="522"/>
    </location>
</feature>
<dbReference type="GO" id="GO:0022848">
    <property type="term" value="F:acetylcholine-gated monoatomic cation-selective channel activity"/>
    <property type="evidence" value="ECO:0007669"/>
    <property type="project" value="InterPro"/>
</dbReference>
<dbReference type="PRINTS" id="PR00254">
    <property type="entry name" value="NICOTINICR"/>
</dbReference>
<evidence type="ECO:0000256" key="8">
    <source>
        <dbReference type="ARBA" id="ARBA00023065"/>
    </source>
</evidence>
<evidence type="ECO:0000256" key="7">
    <source>
        <dbReference type="ARBA" id="ARBA00023018"/>
    </source>
</evidence>
<dbReference type="InterPro" id="IPR036719">
    <property type="entry name" value="Neuro-gated_channel_TM_sf"/>
</dbReference>
<keyword evidence="7" id="KW-0770">Synapse</keyword>
<dbReference type="InterPro" id="IPR002394">
    <property type="entry name" value="Nicotinic_acetylcholine_rcpt"/>
</dbReference>
<comment type="similarity">
    <text evidence="1">Belongs to the ligand-gated ion channel (TC 1.A.9) family. Acetylcholine receptor (TC 1.A.9.1) subfamily.</text>
</comment>
<evidence type="ECO:0000256" key="1">
    <source>
        <dbReference type="ARBA" id="ARBA00009237"/>
    </source>
</evidence>
<keyword evidence="11" id="KW-0675">Receptor</keyword>
<proteinExistence type="inferred from homology"/>
<evidence type="ECO:0000259" key="19">
    <source>
        <dbReference type="Pfam" id="PF02932"/>
    </source>
</evidence>
<keyword evidence="5 17" id="KW-0732">Signal</keyword>
<evidence type="ECO:0000256" key="3">
    <source>
        <dbReference type="ARBA" id="ARBA00022475"/>
    </source>
</evidence>
<dbReference type="PANTHER" id="PTHR18945">
    <property type="entry name" value="NEUROTRANSMITTER GATED ION CHANNEL"/>
    <property type="match status" value="1"/>
</dbReference>
<dbReference type="GO" id="GO:0045211">
    <property type="term" value="C:postsynaptic membrane"/>
    <property type="evidence" value="ECO:0007669"/>
    <property type="project" value="UniProtKB-SubCell"/>
</dbReference>
<dbReference type="AlphaFoldDB" id="A0AAF3J832"/>
<evidence type="ECO:0000256" key="9">
    <source>
        <dbReference type="ARBA" id="ARBA00023136"/>
    </source>
</evidence>
<dbReference type="InterPro" id="IPR006201">
    <property type="entry name" value="Neur_channel"/>
</dbReference>
<dbReference type="NCBIfam" id="TIGR00860">
    <property type="entry name" value="LIC"/>
    <property type="match status" value="1"/>
</dbReference>
<dbReference type="Proteomes" id="UP000887575">
    <property type="component" value="Unassembled WGS sequence"/>
</dbReference>
<protein>
    <submittedName>
        <fullName evidence="21">Uncharacterized protein</fullName>
    </submittedName>
</protein>
<name>A0AAF3J832_9BILA</name>
<dbReference type="InterPro" id="IPR018000">
    <property type="entry name" value="Neurotransmitter_ion_chnl_CS"/>
</dbReference>
<feature type="transmembrane region" description="Helical" evidence="17">
    <location>
        <begin position="511"/>
        <end position="531"/>
    </location>
</feature>
<evidence type="ECO:0000313" key="20">
    <source>
        <dbReference type="Proteomes" id="UP000887575"/>
    </source>
</evidence>
<dbReference type="FunFam" id="2.70.170.10:FF:000016">
    <property type="entry name" value="Nicotinic acetylcholine receptor subunit"/>
    <property type="match status" value="1"/>
</dbReference>
<dbReference type="CDD" id="cd19051">
    <property type="entry name" value="LGIC_TM_cation"/>
    <property type="match status" value="1"/>
</dbReference>
<dbReference type="SUPFAM" id="SSF90112">
    <property type="entry name" value="Neurotransmitter-gated ion-channel transmembrane pore"/>
    <property type="match status" value="1"/>
</dbReference>
<keyword evidence="8 17" id="KW-0406">Ion transport</keyword>
<keyword evidence="13" id="KW-0628">Postsynaptic cell membrane</keyword>
<dbReference type="InterPro" id="IPR006029">
    <property type="entry name" value="Neurotrans-gated_channel_TM"/>
</dbReference>
<dbReference type="WBParaSite" id="MBELARI_LOCUS2301">
    <property type="protein sequence ID" value="MBELARI_LOCUS2301"/>
    <property type="gene ID" value="MBELARI_LOCUS2301"/>
</dbReference>
<evidence type="ECO:0000256" key="4">
    <source>
        <dbReference type="ARBA" id="ARBA00022692"/>
    </source>
</evidence>
<dbReference type="GO" id="GO:0004888">
    <property type="term" value="F:transmembrane signaling receptor activity"/>
    <property type="evidence" value="ECO:0007669"/>
    <property type="project" value="InterPro"/>
</dbReference>
<organism evidence="20 21">
    <name type="scientific">Mesorhabditis belari</name>
    <dbReference type="NCBI Taxonomy" id="2138241"/>
    <lineage>
        <taxon>Eukaryota</taxon>
        <taxon>Metazoa</taxon>
        <taxon>Ecdysozoa</taxon>
        <taxon>Nematoda</taxon>
        <taxon>Chromadorea</taxon>
        <taxon>Rhabditida</taxon>
        <taxon>Rhabditina</taxon>
        <taxon>Rhabditomorpha</taxon>
        <taxon>Rhabditoidea</taxon>
        <taxon>Rhabditidae</taxon>
        <taxon>Mesorhabditinae</taxon>
        <taxon>Mesorhabditis</taxon>
    </lineage>
</organism>
<feature type="transmembrane region" description="Helical" evidence="17">
    <location>
        <begin position="299"/>
        <end position="324"/>
    </location>
</feature>
<keyword evidence="9 17" id="KW-0472">Membrane</keyword>
<reference evidence="21" key="1">
    <citation type="submission" date="2024-02" db="UniProtKB">
        <authorList>
            <consortium name="WormBaseParasite"/>
        </authorList>
    </citation>
    <scope>IDENTIFICATION</scope>
</reference>
<dbReference type="InterPro" id="IPR036734">
    <property type="entry name" value="Neur_chan_lig-bd_sf"/>
</dbReference>
<keyword evidence="4 17" id="KW-0812">Transmembrane</keyword>
<sequence length="536" mass="62491">MLINSLLIFATCLPLVWPSKRESDLYRALQAKYNPLVRPVRDPERALNVSMKVFLQQIIDVNEKDQIIEVNAWLQFKWKDYRLRWSPSRFENITSVRFATSEDGGPLWRPDVLLYNSADEQFDSMFKSNMVVSNTGEIQWVPPGVFKVTCKIDITWFPFDSQTCFMKFGSWSYHGKAIDLLIDTEESGESMDLSTYVSNGEWLLVDAPAIRETKYYACCEEPYPTIKFYIYIKRRTLFYAFNLIIPSLLISIMTLMCFCLPAHDMAEKIGYQTTILLSVCFFLTVLSEMTPNTSEALPLIGIFFSTVTLILSCSTAFTITVLSLRYRQPANHRMTKGMRFFFTQWLPWLLMMRRPGHRFQKGRAKVVEEEKEETKQDIVEPKSNRVSLQVDEEHLEVARVRRSETLLDVLCDVPKEQLLLERKVGEGLFAANRQQSIESRRSNQMEKYIKRCIETTVDQGCEENDYTIRVFEYFQAIHSQLKLIREEIDKKNALQDTLEEWKFAAMCLDRLCLIVFSAFLSTSIFIIFYSAPYLNA</sequence>
<dbReference type="PROSITE" id="PS00236">
    <property type="entry name" value="NEUROTR_ION_CHANNEL"/>
    <property type="match status" value="1"/>
</dbReference>
<dbReference type="PRINTS" id="PR00252">
    <property type="entry name" value="NRIONCHANNEL"/>
</dbReference>
<feature type="domain" description="Neurotransmitter-gated ion-channel ligand-binding" evidence="18">
    <location>
        <begin position="23"/>
        <end position="236"/>
    </location>
</feature>
<evidence type="ECO:0000256" key="10">
    <source>
        <dbReference type="ARBA" id="ARBA00023157"/>
    </source>
</evidence>
<evidence type="ECO:0000256" key="2">
    <source>
        <dbReference type="ARBA" id="ARBA00022448"/>
    </source>
</evidence>
<keyword evidence="14" id="KW-1071">Ligand-gated ion channel</keyword>
<evidence type="ECO:0000256" key="16">
    <source>
        <dbReference type="ARBA" id="ARBA00034104"/>
    </source>
</evidence>
<dbReference type="InterPro" id="IPR038050">
    <property type="entry name" value="Neuro_actylchol_rec"/>
</dbReference>
<feature type="signal peptide" evidence="17">
    <location>
        <begin position="1"/>
        <end position="18"/>
    </location>
</feature>
<evidence type="ECO:0000256" key="14">
    <source>
        <dbReference type="ARBA" id="ARBA00023286"/>
    </source>
</evidence>
<dbReference type="SUPFAM" id="SSF63712">
    <property type="entry name" value="Nicotinic receptor ligand binding domain-like"/>
    <property type="match status" value="1"/>
</dbReference>